<keyword evidence="10" id="KW-1185">Reference proteome</keyword>
<protein>
    <submittedName>
        <fullName evidence="9">ABC transporter permease</fullName>
    </submittedName>
</protein>
<proteinExistence type="predicted"/>
<dbReference type="RefSeq" id="WP_116849751.1">
    <property type="nucleotide sequence ID" value="NZ_QTJU01000015.1"/>
</dbReference>
<evidence type="ECO:0000256" key="3">
    <source>
        <dbReference type="ARBA" id="ARBA00022692"/>
    </source>
</evidence>
<feature type="domain" description="ABC3 transporter permease C-terminal" evidence="7">
    <location>
        <begin position="673"/>
        <end position="786"/>
    </location>
</feature>
<keyword evidence="4 6" id="KW-1133">Transmembrane helix</keyword>
<evidence type="ECO:0000256" key="6">
    <source>
        <dbReference type="SAM" id="Phobius"/>
    </source>
</evidence>
<feature type="transmembrane region" description="Helical" evidence="6">
    <location>
        <begin position="420"/>
        <end position="444"/>
    </location>
</feature>
<dbReference type="PANTHER" id="PTHR30572:SF18">
    <property type="entry name" value="ABC-TYPE MACROLIDE FAMILY EXPORT SYSTEM PERMEASE COMPONENT 2"/>
    <property type="match status" value="1"/>
</dbReference>
<dbReference type="Proteomes" id="UP000261284">
    <property type="component" value="Unassembled WGS sequence"/>
</dbReference>
<evidence type="ECO:0000259" key="8">
    <source>
        <dbReference type="Pfam" id="PF12704"/>
    </source>
</evidence>
<dbReference type="EMBL" id="QTJU01000015">
    <property type="protein sequence ID" value="RFM25791.1"/>
    <property type="molecule type" value="Genomic_DNA"/>
</dbReference>
<feature type="domain" description="MacB-like periplasmic core" evidence="8">
    <location>
        <begin position="20"/>
        <end position="236"/>
    </location>
</feature>
<feature type="transmembrane region" description="Helical" evidence="6">
    <location>
        <begin position="376"/>
        <end position="399"/>
    </location>
</feature>
<evidence type="ECO:0000313" key="9">
    <source>
        <dbReference type="EMBL" id="RFM25791.1"/>
    </source>
</evidence>
<dbReference type="InterPro" id="IPR025857">
    <property type="entry name" value="MacB_PCD"/>
</dbReference>
<feature type="domain" description="ABC3 transporter permease C-terminal" evidence="7">
    <location>
        <begin position="289"/>
        <end position="405"/>
    </location>
</feature>
<accession>A0A3E1ND85</accession>
<organism evidence="9 10">
    <name type="scientific">Deminuibacter soli</name>
    <dbReference type="NCBI Taxonomy" id="2291815"/>
    <lineage>
        <taxon>Bacteria</taxon>
        <taxon>Pseudomonadati</taxon>
        <taxon>Bacteroidota</taxon>
        <taxon>Chitinophagia</taxon>
        <taxon>Chitinophagales</taxon>
        <taxon>Chitinophagaceae</taxon>
        <taxon>Deminuibacter</taxon>
    </lineage>
</organism>
<dbReference type="InterPro" id="IPR050250">
    <property type="entry name" value="Macrolide_Exporter_MacB"/>
</dbReference>
<dbReference type="GO" id="GO:0005886">
    <property type="term" value="C:plasma membrane"/>
    <property type="evidence" value="ECO:0007669"/>
    <property type="project" value="UniProtKB-SubCell"/>
</dbReference>
<feature type="domain" description="MacB-like periplasmic core" evidence="8">
    <location>
        <begin position="433"/>
        <end position="636"/>
    </location>
</feature>
<gene>
    <name evidence="9" type="ORF">DXN05_23490</name>
</gene>
<dbReference type="PANTHER" id="PTHR30572">
    <property type="entry name" value="MEMBRANE COMPONENT OF TRANSPORTER-RELATED"/>
    <property type="match status" value="1"/>
</dbReference>
<evidence type="ECO:0000256" key="1">
    <source>
        <dbReference type="ARBA" id="ARBA00004651"/>
    </source>
</evidence>
<dbReference type="GO" id="GO:0022857">
    <property type="term" value="F:transmembrane transporter activity"/>
    <property type="evidence" value="ECO:0007669"/>
    <property type="project" value="TreeGrafter"/>
</dbReference>
<feature type="transmembrane region" description="Helical" evidence="6">
    <location>
        <begin position="330"/>
        <end position="356"/>
    </location>
</feature>
<keyword evidence="2" id="KW-1003">Cell membrane</keyword>
<keyword evidence="3 6" id="KW-0812">Transmembrane</keyword>
<feature type="transmembrane region" description="Helical" evidence="6">
    <location>
        <begin position="722"/>
        <end position="742"/>
    </location>
</feature>
<comment type="subcellular location">
    <subcellularLocation>
        <location evidence="1">Cell membrane</location>
        <topology evidence="1">Multi-pass membrane protein</topology>
    </subcellularLocation>
</comment>
<dbReference type="OrthoDB" id="1451596at2"/>
<dbReference type="Pfam" id="PF02687">
    <property type="entry name" value="FtsX"/>
    <property type="match status" value="2"/>
</dbReference>
<dbReference type="AlphaFoldDB" id="A0A3E1ND85"/>
<evidence type="ECO:0000256" key="4">
    <source>
        <dbReference type="ARBA" id="ARBA00022989"/>
    </source>
</evidence>
<evidence type="ECO:0000259" key="7">
    <source>
        <dbReference type="Pfam" id="PF02687"/>
    </source>
</evidence>
<feature type="transmembrane region" description="Helical" evidence="6">
    <location>
        <begin position="283"/>
        <end position="305"/>
    </location>
</feature>
<feature type="transmembrane region" description="Helical" evidence="6">
    <location>
        <begin position="21"/>
        <end position="42"/>
    </location>
</feature>
<feature type="transmembrane region" description="Helical" evidence="6">
    <location>
        <begin position="754"/>
        <end position="774"/>
    </location>
</feature>
<sequence>MFSNYIKIAWRNLMKSKMFSFINILGLTIGITVCMMIFLFIMHETSVDKFHKNGNDIYRVMRGIKNDGKDFQVAYLSGPYGPALQNDFRGQISKMVRVNSTDGLVTIGNRSFHEKKIVDVDPDFFTLFTFPLIKGNPATILNNPSVAVLTETTAKRYFGSVDNAMGKVIQLDKSLQLKVAGIAKDVPSNSHLDFDLVVPISNYANTGMMTVWINNGLFTYVQLAPHASREQLEKMLPDFMERHMGTDMRKLGYHFTLMLKPLQDVYFSSATYDGDVRHGDKSVVYIFLSIAALILLIGCINFINLSTVRAIERSKEVGLRKVMGALRKQIIGQFIGESVLVATISCLLSVVLLTLVMPAYSHLLGYSLSIRGNTGLLLLFMGGIVLVVGVLAGSYPALFMSNFTPFQALKGKLRLGKGGAAFRQGLVVVQFSISVFLIIGTLMMTKQLNFVKNKQLGYDKAQTLMIPIDNNDIYDHMLSFKHALESQSSIASVSMMSGAPGGFFDTQIFEVEGQPQKWSSNTEYADFEYVKTLGLKVIAGRDFSARYPTDTTNAVLINRTAAAKLGWTPQQALGKWIQNTLRDPDKRYVVGVVEDFNFRSLKEELSQLVISPAQDRRMTLIKIQPGQIDAAMRYIKAAYANAAPGYPLEYSFLDEQFNELYRNNLRQQTILTIFACLAIFVACLGLFGLASFTAAKRFKEIGVRKVLGSSVKSIVVLLSKDLLKPVLIATCIAIPAGYYAMHQWLQNFAYQTPMSFWVFLLAAFVTFGIALLTVSIKAVKAAGMNPVKSLRAE</sequence>
<name>A0A3E1ND85_9BACT</name>
<feature type="transmembrane region" description="Helical" evidence="6">
    <location>
        <begin position="670"/>
        <end position="695"/>
    </location>
</feature>
<evidence type="ECO:0000256" key="2">
    <source>
        <dbReference type="ARBA" id="ARBA00022475"/>
    </source>
</evidence>
<keyword evidence="5 6" id="KW-0472">Membrane</keyword>
<evidence type="ECO:0000313" key="10">
    <source>
        <dbReference type="Proteomes" id="UP000261284"/>
    </source>
</evidence>
<reference evidence="9 10" key="1">
    <citation type="submission" date="2018-08" db="EMBL/GenBank/DDBJ databases">
        <title>Chitinophagaceae sp. K23C18032701, a novel bacterium isolated from forest soil.</title>
        <authorList>
            <person name="Wang C."/>
        </authorList>
    </citation>
    <scope>NUCLEOTIDE SEQUENCE [LARGE SCALE GENOMIC DNA]</scope>
    <source>
        <strain evidence="9 10">K23C18032701</strain>
    </source>
</reference>
<dbReference type="InterPro" id="IPR003838">
    <property type="entry name" value="ABC3_permease_C"/>
</dbReference>
<evidence type="ECO:0000256" key="5">
    <source>
        <dbReference type="ARBA" id="ARBA00023136"/>
    </source>
</evidence>
<comment type="caution">
    <text evidence="9">The sequence shown here is derived from an EMBL/GenBank/DDBJ whole genome shotgun (WGS) entry which is preliminary data.</text>
</comment>
<dbReference type="Pfam" id="PF12704">
    <property type="entry name" value="MacB_PCD"/>
    <property type="match status" value="2"/>
</dbReference>